<protein>
    <recommendedName>
        <fullName evidence="7">C-type lectin domain-containing protein</fullName>
    </recommendedName>
</protein>
<dbReference type="Proteomes" id="UP000014760">
    <property type="component" value="Unassembled WGS sequence"/>
</dbReference>
<evidence type="ECO:0000313" key="10">
    <source>
        <dbReference type="Proteomes" id="UP000014760"/>
    </source>
</evidence>
<evidence type="ECO:0000256" key="3">
    <source>
        <dbReference type="ARBA" id="ARBA00022729"/>
    </source>
</evidence>
<dbReference type="EMBL" id="KB295135">
    <property type="protein sequence ID" value="ELU13525.1"/>
    <property type="molecule type" value="Genomic_DNA"/>
</dbReference>
<comment type="subcellular location">
    <subcellularLocation>
        <location evidence="1">Secreted</location>
    </subcellularLocation>
</comment>
<evidence type="ECO:0000313" key="9">
    <source>
        <dbReference type="EnsemblMetazoa" id="CapteP227020"/>
    </source>
</evidence>
<dbReference type="InterPro" id="IPR016186">
    <property type="entry name" value="C-type_lectin-like/link_sf"/>
</dbReference>
<reference evidence="10" key="1">
    <citation type="submission" date="2012-12" db="EMBL/GenBank/DDBJ databases">
        <authorList>
            <person name="Hellsten U."/>
            <person name="Grimwood J."/>
            <person name="Chapman J.A."/>
            <person name="Shapiro H."/>
            <person name="Aerts A."/>
            <person name="Otillar R.P."/>
            <person name="Terry A.Y."/>
            <person name="Boore J.L."/>
            <person name="Simakov O."/>
            <person name="Marletaz F."/>
            <person name="Cho S.-J."/>
            <person name="Edsinger-Gonzales E."/>
            <person name="Havlak P."/>
            <person name="Kuo D.-H."/>
            <person name="Larsson T."/>
            <person name="Lv J."/>
            <person name="Arendt D."/>
            <person name="Savage R."/>
            <person name="Osoegawa K."/>
            <person name="de Jong P."/>
            <person name="Lindberg D.R."/>
            <person name="Seaver E.C."/>
            <person name="Weisblat D.A."/>
            <person name="Putnam N.H."/>
            <person name="Grigoriev I.V."/>
            <person name="Rokhsar D.S."/>
        </authorList>
    </citation>
    <scope>NUCLEOTIDE SEQUENCE</scope>
    <source>
        <strain evidence="10">I ESC-2004</strain>
    </source>
</reference>
<evidence type="ECO:0000313" key="8">
    <source>
        <dbReference type="EMBL" id="ELU13525.1"/>
    </source>
</evidence>
<dbReference type="PROSITE" id="PS50041">
    <property type="entry name" value="C_TYPE_LECTIN_2"/>
    <property type="match status" value="1"/>
</dbReference>
<keyword evidence="2" id="KW-0964">Secreted</keyword>
<name>R7VCW8_CAPTE</name>
<feature type="region of interest" description="Disordered" evidence="6">
    <location>
        <begin position="1"/>
        <end position="41"/>
    </location>
</feature>
<dbReference type="GO" id="GO:0008083">
    <property type="term" value="F:growth factor activity"/>
    <property type="evidence" value="ECO:0007669"/>
    <property type="project" value="TreeGrafter"/>
</dbReference>
<feature type="compositionally biased region" description="Low complexity" evidence="6">
    <location>
        <begin position="24"/>
        <end position="40"/>
    </location>
</feature>
<dbReference type="Pfam" id="PF00059">
    <property type="entry name" value="Lectin_C"/>
    <property type="match status" value="1"/>
</dbReference>
<keyword evidence="5" id="KW-0175">Coiled coil</keyword>
<dbReference type="EMBL" id="AMQN01018959">
    <property type="status" value="NOT_ANNOTATED_CDS"/>
    <property type="molecule type" value="Genomic_DNA"/>
</dbReference>
<evidence type="ECO:0000256" key="4">
    <source>
        <dbReference type="ARBA" id="ARBA00022734"/>
    </source>
</evidence>
<evidence type="ECO:0000256" key="1">
    <source>
        <dbReference type="ARBA" id="ARBA00004613"/>
    </source>
</evidence>
<dbReference type="FunCoup" id="R7VCW8">
    <property type="interactions" value="77"/>
</dbReference>
<dbReference type="CDD" id="cd00037">
    <property type="entry name" value="CLECT"/>
    <property type="match status" value="1"/>
</dbReference>
<proteinExistence type="predicted"/>
<accession>R7VCW8</accession>
<evidence type="ECO:0000256" key="2">
    <source>
        <dbReference type="ARBA" id="ARBA00022525"/>
    </source>
</evidence>
<keyword evidence="3" id="KW-0732">Signal</keyword>
<dbReference type="OrthoDB" id="6146674at2759"/>
<dbReference type="HOGENOM" id="CLU_1257118_0_0_1"/>
<dbReference type="Gene3D" id="3.10.100.10">
    <property type="entry name" value="Mannose-Binding Protein A, subunit A"/>
    <property type="match status" value="1"/>
</dbReference>
<dbReference type="SMART" id="SM00034">
    <property type="entry name" value="CLECT"/>
    <property type="match status" value="1"/>
</dbReference>
<dbReference type="InterPro" id="IPR051663">
    <property type="entry name" value="CLec_Tetranectin-domain"/>
</dbReference>
<dbReference type="PANTHER" id="PTHR22799:SF1">
    <property type="entry name" value="C-TYPE LECTIN DOMAIN FAMILY 11 MEMBER A"/>
    <property type="match status" value="1"/>
</dbReference>
<dbReference type="OMA" id="ISMDREM"/>
<dbReference type="EnsemblMetazoa" id="CapteT227020">
    <property type="protein sequence ID" value="CapteP227020"/>
    <property type="gene ID" value="CapteG227020"/>
</dbReference>
<gene>
    <name evidence="8" type="ORF">CAPTEDRAFT_227020</name>
</gene>
<reference evidence="9" key="3">
    <citation type="submission" date="2015-06" db="UniProtKB">
        <authorList>
            <consortium name="EnsemblMetazoa"/>
        </authorList>
    </citation>
    <scope>IDENTIFICATION</scope>
</reference>
<feature type="coiled-coil region" evidence="5">
    <location>
        <begin position="46"/>
        <end position="91"/>
    </location>
</feature>
<dbReference type="GO" id="GO:0030246">
    <property type="term" value="F:carbohydrate binding"/>
    <property type="evidence" value="ECO:0007669"/>
    <property type="project" value="UniProtKB-KW"/>
</dbReference>
<evidence type="ECO:0000256" key="5">
    <source>
        <dbReference type="SAM" id="Coils"/>
    </source>
</evidence>
<dbReference type="STRING" id="283909.R7VCW8"/>
<keyword evidence="4" id="KW-0430">Lectin</keyword>
<keyword evidence="10" id="KW-1185">Reference proteome</keyword>
<dbReference type="InterPro" id="IPR001304">
    <property type="entry name" value="C-type_lectin-like"/>
</dbReference>
<sequence>MGTSERLALGKRINESKQQNTEIPVTKTPATHPTTQQPQPDVYSDISALEEKLDKTERRFSEYVYKTERQIKELMSALNSTQTRLERLMLKGAEKCWKRANSDQISCYTFSTRPPLQWNRAKEVCSQDGGHLLATETDEEYDAVAHFLRGKPEYHTRWWTGANDLAIEGLWIWDSVAPQMDTFNRWAKNRPNGGSDENCGDIWDITLTVSCVSMNCNFLL</sequence>
<dbReference type="AlphaFoldDB" id="R7VCW8"/>
<dbReference type="PANTHER" id="PTHR22799">
    <property type="entry name" value="TETRANECTIN-RELATED"/>
    <property type="match status" value="1"/>
</dbReference>
<evidence type="ECO:0000256" key="6">
    <source>
        <dbReference type="SAM" id="MobiDB-lite"/>
    </source>
</evidence>
<organism evidence="8">
    <name type="scientific">Capitella teleta</name>
    <name type="common">Polychaete worm</name>
    <dbReference type="NCBI Taxonomy" id="283909"/>
    <lineage>
        <taxon>Eukaryota</taxon>
        <taxon>Metazoa</taxon>
        <taxon>Spiralia</taxon>
        <taxon>Lophotrochozoa</taxon>
        <taxon>Annelida</taxon>
        <taxon>Polychaeta</taxon>
        <taxon>Sedentaria</taxon>
        <taxon>Scolecida</taxon>
        <taxon>Capitellidae</taxon>
        <taxon>Capitella</taxon>
    </lineage>
</organism>
<dbReference type="SUPFAM" id="SSF56436">
    <property type="entry name" value="C-type lectin-like"/>
    <property type="match status" value="1"/>
</dbReference>
<evidence type="ECO:0000259" key="7">
    <source>
        <dbReference type="PROSITE" id="PS50041"/>
    </source>
</evidence>
<dbReference type="InterPro" id="IPR016187">
    <property type="entry name" value="CTDL_fold"/>
</dbReference>
<dbReference type="EMBL" id="AMQN01018958">
    <property type="status" value="NOT_ANNOTATED_CDS"/>
    <property type="molecule type" value="Genomic_DNA"/>
</dbReference>
<dbReference type="GO" id="GO:0005615">
    <property type="term" value="C:extracellular space"/>
    <property type="evidence" value="ECO:0007669"/>
    <property type="project" value="TreeGrafter"/>
</dbReference>
<feature type="domain" description="C-type lectin" evidence="7">
    <location>
        <begin position="107"/>
        <end position="202"/>
    </location>
</feature>
<reference evidence="8 10" key="2">
    <citation type="journal article" date="2013" name="Nature">
        <title>Insights into bilaterian evolution from three spiralian genomes.</title>
        <authorList>
            <person name="Simakov O."/>
            <person name="Marletaz F."/>
            <person name="Cho S.J."/>
            <person name="Edsinger-Gonzales E."/>
            <person name="Havlak P."/>
            <person name="Hellsten U."/>
            <person name="Kuo D.H."/>
            <person name="Larsson T."/>
            <person name="Lv J."/>
            <person name="Arendt D."/>
            <person name="Savage R."/>
            <person name="Osoegawa K."/>
            <person name="de Jong P."/>
            <person name="Grimwood J."/>
            <person name="Chapman J.A."/>
            <person name="Shapiro H."/>
            <person name="Aerts A."/>
            <person name="Otillar R.P."/>
            <person name="Terry A.Y."/>
            <person name="Boore J.L."/>
            <person name="Grigoriev I.V."/>
            <person name="Lindberg D.R."/>
            <person name="Seaver E.C."/>
            <person name="Weisblat D.A."/>
            <person name="Putnam N.H."/>
            <person name="Rokhsar D.S."/>
        </authorList>
    </citation>
    <scope>NUCLEOTIDE SEQUENCE</scope>
    <source>
        <strain evidence="8 10">I ESC-2004</strain>
    </source>
</reference>